<evidence type="ECO:0000256" key="1">
    <source>
        <dbReference type="ARBA" id="ARBA00022801"/>
    </source>
</evidence>
<dbReference type="CDD" id="cd01014">
    <property type="entry name" value="nicotinamidase_related"/>
    <property type="match status" value="1"/>
</dbReference>
<organism evidence="3 4">
    <name type="scientific">Pseudomonas fildesensis</name>
    <dbReference type="NCBI Taxonomy" id="1674920"/>
    <lineage>
        <taxon>Bacteria</taxon>
        <taxon>Pseudomonadati</taxon>
        <taxon>Pseudomonadota</taxon>
        <taxon>Gammaproteobacteria</taxon>
        <taxon>Pseudomonadales</taxon>
        <taxon>Pseudomonadaceae</taxon>
        <taxon>Pseudomonas</taxon>
    </lineage>
</organism>
<dbReference type="OrthoDB" id="5360912at2"/>
<dbReference type="PATRIC" id="fig|1674920.3.peg.3289"/>
<proteinExistence type="predicted"/>
<keyword evidence="4" id="KW-1185">Reference proteome</keyword>
<accession>A0A0J8FWU4</accession>
<dbReference type="Gene3D" id="3.40.50.850">
    <property type="entry name" value="Isochorismatase-like"/>
    <property type="match status" value="1"/>
</dbReference>
<reference evidence="3 4" key="1">
    <citation type="submission" date="2015-06" db="EMBL/GenBank/DDBJ databases">
        <title>Draft genome sequence of an Antarctic Pseudomonas sp. strain KG01 with full potential for biotechnological applications.</title>
        <authorList>
            <person name="Pavlov M.S."/>
            <person name="Lira F."/>
            <person name="Martinez J.L."/>
            <person name="Marshall S.H."/>
        </authorList>
    </citation>
    <scope>NUCLEOTIDE SEQUENCE [LARGE SCALE GENOMIC DNA]</scope>
    <source>
        <strain evidence="3 4">KG01</strain>
    </source>
</reference>
<keyword evidence="1" id="KW-0378">Hydrolase</keyword>
<dbReference type="Proteomes" id="UP000037551">
    <property type="component" value="Unassembled WGS sequence"/>
</dbReference>
<dbReference type="EMBL" id="LFMW01000021">
    <property type="protein sequence ID" value="KMT52783.1"/>
    <property type="molecule type" value="Genomic_DNA"/>
</dbReference>
<gene>
    <name evidence="3" type="ORF">ACR52_24340</name>
</gene>
<dbReference type="InterPro" id="IPR050272">
    <property type="entry name" value="Isochorismatase-like_hydrls"/>
</dbReference>
<sequence length="198" mass="21694">MEPLDTNATLLIIDMQQGMNHTKLGRRNNPDAELQMQSLLGAWRQSQRPVIHVRHISRSPDSVFWPGQPGCEFQPALQPLGHEHVVEKNVPDAFTATGLERWLHVRSIRQLVIVGVITNNSVEATARSGGNLGFDVIVVADACYTFDQTDLAGRVWPAEDVHALSLSNLAMDYARVIETAEILTAGCKDLCALSASAT</sequence>
<dbReference type="InterPro" id="IPR000868">
    <property type="entry name" value="Isochorismatase-like_dom"/>
</dbReference>
<evidence type="ECO:0000313" key="4">
    <source>
        <dbReference type="Proteomes" id="UP000037551"/>
    </source>
</evidence>
<name>A0A0J8FWU4_9PSED</name>
<evidence type="ECO:0000259" key="2">
    <source>
        <dbReference type="Pfam" id="PF00857"/>
    </source>
</evidence>
<dbReference type="PANTHER" id="PTHR43540:SF1">
    <property type="entry name" value="ISOCHORISMATASE HYDROLASE"/>
    <property type="match status" value="1"/>
</dbReference>
<dbReference type="STRING" id="1674920.ACR52_24340"/>
<dbReference type="SUPFAM" id="SSF52499">
    <property type="entry name" value="Isochorismatase-like hydrolases"/>
    <property type="match status" value="1"/>
</dbReference>
<dbReference type="RefSeq" id="WP_048730304.1">
    <property type="nucleotide sequence ID" value="NZ_LFMW01000021.1"/>
</dbReference>
<dbReference type="AlphaFoldDB" id="A0A0J8FWU4"/>
<comment type="caution">
    <text evidence="3">The sequence shown here is derived from an EMBL/GenBank/DDBJ whole genome shotgun (WGS) entry which is preliminary data.</text>
</comment>
<evidence type="ECO:0000313" key="3">
    <source>
        <dbReference type="EMBL" id="KMT52783.1"/>
    </source>
</evidence>
<dbReference type="InterPro" id="IPR036380">
    <property type="entry name" value="Isochorismatase-like_sf"/>
</dbReference>
<dbReference type="GO" id="GO:0016787">
    <property type="term" value="F:hydrolase activity"/>
    <property type="evidence" value="ECO:0007669"/>
    <property type="project" value="UniProtKB-KW"/>
</dbReference>
<protein>
    <submittedName>
        <fullName evidence="3">Isochorismatase</fullName>
    </submittedName>
</protein>
<feature type="domain" description="Isochorismatase-like" evidence="2">
    <location>
        <begin position="9"/>
        <end position="180"/>
    </location>
</feature>
<dbReference type="PANTHER" id="PTHR43540">
    <property type="entry name" value="PEROXYUREIDOACRYLATE/UREIDOACRYLATE AMIDOHYDROLASE-RELATED"/>
    <property type="match status" value="1"/>
</dbReference>
<dbReference type="Pfam" id="PF00857">
    <property type="entry name" value="Isochorismatase"/>
    <property type="match status" value="1"/>
</dbReference>